<dbReference type="VEuPathDB" id="TriTrypDB:TRSC58_05979"/>
<feature type="transmembrane region" description="Helical" evidence="1">
    <location>
        <begin position="198"/>
        <end position="220"/>
    </location>
</feature>
<reference evidence="2 3" key="1">
    <citation type="submission" date="2013-07" db="EMBL/GenBank/DDBJ databases">
        <authorList>
            <person name="Stoco P.H."/>
            <person name="Wagner G."/>
            <person name="Gerber A."/>
            <person name="Zaha A."/>
            <person name="Thompson C."/>
            <person name="Bartholomeu D.C."/>
            <person name="Luckemeyer D.D."/>
            <person name="Bahia D."/>
            <person name="Loreto E."/>
            <person name="Prestes E.B."/>
            <person name="Lima F.M."/>
            <person name="Rodrigues-Luiz G."/>
            <person name="Vallejo G.A."/>
            <person name="Filho J.F."/>
            <person name="Monteiro K.M."/>
            <person name="Tyler K.M."/>
            <person name="de Almeida L.G."/>
            <person name="Ortiz M.F."/>
            <person name="Siervo M.A."/>
            <person name="de Moraes M.H."/>
            <person name="Cunha O.L."/>
            <person name="Mendonca-Neto R."/>
            <person name="Silva R."/>
            <person name="Teixeira S.M."/>
            <person name="Murta S.M."/>
            <person name="Sincero T.C."/>
            <person name="Mendes T.A."/>
            <person name="Urmenyi T.P."/>
            <person name="Silva V.G."/>
            <person name="da Rocha W.D."/>
            <person name="Andersson B."/>
            <person name="Romanha A.J."/>
            <person name="Steindel M."/>
            <person name="de Vasconcelos A.T."/>
            <person name="Grisard E.C."/>
        </authorList>
    </citation>
    <scope>NUCLEOTIDE SEQUENCE [LARGE SCALE GENOMIC DNA]</scope>
    <source>
        <strain evidence="2 3">SC58</strain>
    </source>
</reference>
<dbReference type="Proteomes" id="UP000031737">
    <property type="component" value="Unassembled WGS sequence"/>
</dbReference>
<keyword evidence="1" id="KW-0472">Membrane</keyword>
<gene>
    <name evidence="2" type="ORF">TRSC58_05979</name>
</gene>
<evidence type="ECO:0000313" key="2">
    <source>
        <dbReference type="EMBL" id="ESL06349.1"/>
    </source>
</evidence>
<keyword evidence="1" id="KW-1133">Transmembrane helix</keyword>
<feature type="transmembrane region" description="Helical" evidence="1">
    <location>
        <begin position="232"/>
        <end position="254"/>
    </location>
</feature>
<organism evidence="2 3">
    <name type="scientific">Trypanosoma rangeli SC58</name>
    <dbReference type="NCBI Taxonomy" id="429131"/>
    <lineage>
        <taxon>Eukaryota</taxon>
        <taxon>Discoba</taxon>
        <taxon>Euglenozoa</taxon>
        <taxon>Kinetoplastea</taxon>
        <taxon>Metakinetoplastina</taxon>
        <taxon>Trypanosomatida</taxon>
        <taxon>Trypanosomatidae</taxon>
        <taxon>Trypanosoma</taxon>
        <taxon>Herpetosoma</taxon>
    </lineage>
</organism>
<feature type="transmembrane region" description="Helical" evidence="1">
    <location>
        <begin position="172"/>
        <end position="192"/>
    </location>
</feature>
<proteinExistence type="predicted"/>
<comment type="caution">
    <text evidence="2">The sequence shown here is derived from an EMBL/GenBank/DDBJ whole genome shotgun (WGS) entry which is preliminary data.</text>
</comment>
<accession>A0A061IUL4</accession>
<protein>
    <submittedName>
        <fullName evidence="2">Uncharacterized protein</fullName>
    </submittedName>
</protein>
<dbReference type="AlphaFoldDB" id="A0A061IUL4"/>
<keyword evidence="1" id="KW-0812">Transmembrane</keyword>
<dbReference type="OrthoDB" id="273676at2759"/>
<evidence type="ECO:0000256" key="1">
    <source>
        <dbReference type="SAM" id="Phobius"/>
    </source>
</evidence>
<sequence length="294" mass="32879">MLLSFGFFSARKLFTGSNMNDPMQLRARRRYRTLLRQAQALEKLGKTDETLAIELRRLEQDDPTLKERVTWVEGVNRSNVESSVKQDTLESSSISTTPSTFSISSFSVKEKESDSNFSVASPKGSISDQPKNVDCVSDESCDGASPFSGGGAFLFCAATIWSEAHVPTSLSVFSYCMITFLTILISVLHRYVVDPSSILGELISPVLFSCLVHFQGLMLIHWKTPGRISRSMLSVYLVFDFLPSMVFVFLVYTLTATIMELAEHHFYWSLKVTTGCVAINRECSQKSIPTRIMI</sequence>
<evidence type="ECO:0000313" key="3">
    <source>
        <dbReference type="Proteomes" id="UP000031737"/>
    </source>
</evidence>
<dbReference type="EMBL" id="AUPL01005979">
    <property type="protein sequence ID" value="ESL06349.1"/>
    <property type="molecule type" value="Genomic_DNA"/>
</dbReference>
<keyword evidence="3" id="KW-1185">Reference proteome</keyword>
<name>A0A061IUL4_TRYRA</name>